<dbReference type="Pfam" id="PF08937">
    <property type="entry name" value="ThsB_TIR"/>
    <property type="match status" value="1"/>
</dbReference>
<reference evidence="2 3" key="1">
    <citation type="submission" date="2021-08" db="EMBL/GenBank/DDBJ databases">
        <title>Comparative Genomics Analysis of the Genus Qipengyuania Reveals Extensive Genetic Diversity and Metabolic Versatility, Including the Description of Fifteen Novel Species.</title>
        <authorList>
            <person name="Liu Y."/>
        </authorList>
    </citation>
    <scope>NUCLEOTIDE SEQUENCE [LARGE SCALE GENOMIC DNA]</scope>
    <source>
        <strain evidence="2 3">YG27</strain>
    </source>
</reference>
<dbReference type="InterPro" id="IPR015032">
    <property type="entry name" value="ThsB__TIR-like_domain"/>
</dbReference>
<gene>
    <name evidence="2" type="ORF">K3181_12880</name>
</gene>
<accession>A0ABS7JXF1</accession>
<name>A0ABS7JXF1_9SPHN</name>
<feature type="domain" description="Thoeris protein ThsB TIR-like" evidence="1">
    <location>
        <begin position="8"/>
        <end position="111"/>
    </location>
</feature>
<proteinExistence type="predicted"/>
<protein>
    <submittedName>
        <fullName evidence="2">TIR domain-containing protein</fullName>
    </submittedName>
</protein>
<evidence type="ECO:0000259" key="1">
    <source>
        <dbReference type="Pfam" id="PF08937"/>
    </source>
</evidence>
<evidence type="ECO:0000313" key="3">
    <source>
        <dbReference type="Proteomes" id="UP000782554"/>
    </source>
</evidence>
<organism evidence="2 3">
    <name type="scientific">Qipengyuania mesophila</name>
    <dbReference type="NCBI Taxonomy" id="2867246"/>
    <lineage>
        <taxon>Bacteria</taxon>
        <taxon>Pseudomonadati</taxon>
        <taxon>Pseudomonadota</taxon>
        <taxon>Alphaproteobacteria</taxon>
        <taxon>Sphingomonadales</taxon>
        <taxon>Erythrobacteraceae</taxon>
        <taxon>Qipengyuania</taxon>
    </lineage>
</organism>
<dbReference type="RefSeq" id="WP_221603538.1">
    <property type="nucleotide sequence ID" value="NZ_JAIGNU010000003.1"/>
</dbReference>
<evidence type="ECO:0000313" key="2">
    <source>
        <dbReference type="EMBL" id="MBX7502339.1"/>
    </source>
</evidence>
<comment type="caution">
    <text evidence="2">The sequence shown here is derived from an EMBL/GenBank/DDBJ whole genome shotgun (WGS) entry which is preliminary data.</text>
</comment>
<sequence>MAYRNGTYIAFHAEGSTDPTASDIKYYRMMLAWRAKDGSAFPFYNSHDKVSAVRDTSQAETIKRSLRLRMDNSKNMVLIIGARTRFDTDFVPYEIGDAVDRCHIPIIATYPGQGVIRSPNNLRDLWPSALQTRIDNGKAKVIHIPFNRNAIEDAIGQFNHSKVPAGGGLGYYNDDAYREFGLL</sequence>
<keyword evidence="3" id="KW-1185">Reference proteome</keyword>
<dbReference type="Proteomes" id="UP000782554">
    <property type="component" value="Unassembled WGS sequence"/>
</dbReference>
<dbReference type="EMBL" id="JAIGNU010000003">
    <property type="protein sequence ID" value="MBX7502339.1"/>
    <property type="molecule type" value="Genomic_DNA"/>
</dbReference>
<dbReference type="Gene3D" id="3.40.50.11200">
    <property type="match status" value="1"/>
</dbReference>